<dbReference type="GO" id="GO:0030894">
    <property type="term" value="C:replisome"/>
    <property type="evidence" value="ECO:0007669"/>
    <property type="project" value="TreeGrafter"/>
</dbReference>
<dbReference type="GO" id="GO:0009432">
    <property type="term" value="P:SOS response"/>
    <property type="evidence" value="ECO:0007669"/>
    <property type="project" value="UniProtKB-UniRule"/>
</dbReference>
<keyword evidence="10" id="KW-0067">ATP-binding</keyword>
<dbReference type="SMART" id="SM00487">
    <property type="entry name" value="DEXDc"/>
    <property type="match status" value="1"/>
</dbReference>
<dbReference type="GO" id="GO:0046872">
    <property type="term" value="F:metal ion binding"/>
    <property type="evidence" value="ECO:0007669"/>
    <property type="project" value="UniProtKB-KW"/>
</dbReference>
<dbReference type="Pfam" id="PF14493">
    <property type="entry name" value="HTH_40"/>
    <property type="match status" value="1"/>
</dbReference>
<dbReference type="GO" id="GO:0005524">
    <property type="term" value="F:ATP binding"/>
    <property type="evidence" value="ECO:0007669"/>
    <property type="project" value="UniProtKB-KW"/>
</dbReference>
<dbReference type="InterPro" id="IPR001650">
    <property type="entry name" value="Helicase_C-like"/>
</dbReference>
<dbReference type="InterPro" id="IPR044876">
    <property type="entry name" value="HRDC_dom_sf"/>
</dbReference>
<dbReference type="NCBIfam" id="TIGR00614">
    <property type="entry name" value="recQ_fam"/>
    <property type="match status" value="1"/>
</dbReference>
<dbReference type="SMART" id="SM00490">
    <property type="entry name" value="HELICc"/>
    <property type="match status" value="1"/>
</dbReference>
<dbReference type="InterPro" id="IPR002121">
    <property type="entry name" value="HRDC_dom"/>
</dbReference>
<keyword evidence="13" id="KW-0234">DNA repair</keyword>
<dbReference type="AlphaFoldDB" id="A0A2A4G5Z1"/>
<dbReference type="CDD" id="cd17920">
    <property type="entry name" value="DEXHc_RecQ"/>
    <property type="match status" value="1"/>
</dbReference>
<evidence type="ECO:0000256" key="11">
    <source>
        <dbReference type="ARBA" id="ARBA00023125"/>
    </source>
</evidence>
<dbReference type="InterPro" id="IPR004589">
    <property type="entry name" value="DNA_helicase_ATP-dep_RecQ"/>
</dbReference>
<dbReference type="RefSeq" id="WP_097443077.1">
    <property type="nucleotide sequence ID" value="NZ_NBWU01000005.1"/>
</dbReference>
<dbReference type="EMBL" id="NBWU01000005">
    <property type="protein sequence ID" value="PCE63165.1"/>
    <property type="molecule type" value="Genomic_DNA"/>
</dbReference>
<comment type="cofactor">
    <cofactor evidence="2">
        <name>Zn(2+)</name>
        <dbReference type="ChEBI" id="CHEBI:29105"/>
    </cofactor>
</comment>
<dbReference type="GO" id="GO:0006310">
    <property type="term" value="P:DNA recombination"/>
    <property type="evidence" value="ECO:0007669"/>
    <property type="project" value="UniProtKB-UniRule"/>
</dbReference>
<dbReference type="Pfam" id="PF16124">
    <property type="entry name" value="RecQ_Zn_bind"/>
    <property type="match status" value="1"/>
</dbReference>
<dbReference type="InterPro" id="IPR036388">
    <property type="entry name" value="WH-like_DNA-bd_sf"/>
</dbReference>
<keyword evidence="9" id="KW-0862">Zinc</keyword>
<evidence type="ECO:0000256" key="15">
    <source>
        <dbReference type="ARBA" id="ARBA00034617"/>
    </source>
</evidence>
<accession>A0A2A4G5Z1</accession>
<feature type="domain" description="Helicase C-terminal" evidence="19">
    <location>
        <begin position="215"/>
        <end position="368"/>
    </location>
</feature>
<dbReference type="Gene3D" id="1.10.10.10">
    <property type="entry name" value="Winged helix-like DNA-binding domain superfamily/Winged helix DNA-binding domain"/>
    <property type="match status" value="1"/>
</dbReference>
<dbReference type="Gene3D" id="1.10.150.80">
    <property type="entry name" value="HRDC domain"/>
    <property type="match status" value="1"/>
</dbReference>
<dbReference type="InterPro" id="IPR018982">
    <property type="entry name" value="RQC_domain"/>
</dbReference>
<comment type="catalytic activity">
    <reaction evidence="15">
        <text>Couples ATP hydrolysis with the unwinding of duplex DNA by translocating in the 3'-5' direction.</text>
        <dbReference type="EC" id="5.6.2.4"/>
    </reaction>
</comment>
<comment type="caution">
    <text evidence="20">The sequence shown here is derived from an EMBL/GenBank/DDBJ whole genome shotgun (WGS) entry which is preliminary data.</text>
</comment>
<dbReference type="InterPro" id="IPR011545">
    <property type="entry name" value="DEAD/DEAH_box_helicase_dom"/>
</dbReference>
<evidence type="ECO:0000256" key="12">
    <source>
        <dbReference type="ARBA" id="ARBA00023172"/>
    </source>
</evidence>
<evidence type="ECO:0000259" key="18">
    <source>
        <dbReference type="PROSITE" id="PS51192"/>
    </source>
</evidence>
<dbReference type="InterPro" id="IPR006293">
    <property type="entry name" value="DNA_helicase_ATP-dep_RecQ_bac"/>
</dbReference>
<keyword evidence="11" id="KW-0238">DNA-binding</keyword>
<evidence type="ECO:0000259" key="19">
    <source>
        <dbReference type="PROSITE" id="PS51194"/>
    </source>
</evidence>
<dbReference type="InterPro" id="IPR032284">
    <property type="entry name" value="RecQ_Zn-bd"/>
</dbReference>
<dbReference type="Pfam" id="PF00270">
    <property type="entry name" value="DEAD"/>
    <property type="match status" value="1"/>
</dbReference>
<dbReference type="InterPro" id="IPR027417">
    <property type="entry name" value="P-loop_NTPase"/>
</dbReference>
<evidence type="ECO:0000256" key="2">
    <source>
        <dbReference type="ARBA" id="ARBA00001947"/>
    </source>
</evidence>
<evidence type="ECO:0000256" key="9">
    <source>
        <dbReference type="ARBA" id="ARBA00022833"/>
    </source>
</evidence>
<dbReference type="EC" id="5.6.2.4" evidence="16"/>
<organism evidence="20 21">
    <name type="scientific">Sediminicola luteus</name>
    <dbReference type="NCBI Taxonomy" id="319238"/>
    <lineage>
        <taxon>Bacteria</taxon>
        <taxon>Pseudomonadati</taxon>
        <taxon>Bacteroidota</taxon>
        <taxon>Flavobacteriia</taxon>
        <taxon>Flavobacteriales</taxon>
        <taxon>Flavobacteriaceae</taxon>
        <taxon>Sediminicola</taxon>
    </lineage>
</organism>
<dbReference type="SMART" id="SM00341">
    <property type="entry name" value="HRDC"/>
    <property type="match status" value="1"/>
</dbReference>
<evidence type="ECO:0000256" key="1">
    <source>
        <dbReference type="ARBA" id="ARBA00001946"/>
    </source>
</evidence>
<dbReference type="OrthoDB" id="9763310at2"/>
<evidence type="ECO:0000256" key="14">
    <source>
        <dbReference type="ARBA" id="ARBA00023235"/>
    </source>
</evidence>
<keyword evidence="14" id="KW-0413">Isomerase</keyword>
<evidence type="ECO:0000256" key="3">
    <source>
        <dbReference type="ARBA" id="ARBA00005446"/>
    </source>
</evidence>
<dbReference type="Pfam" id="PF00570">
    <property type="entry name" value="HRDC"/>
    <property type="match status" value="1"/>
</dbReference>
<evidence type="ECO:0000256" key="5">
    <source>
        <dbReference type="ARBA" id="ARBA00022741"/>
    </source>
</evidence>
<comment type="cofactor">
    <cofactor evidence="1">
        <name>Mg(2+)</name>
        <dbReference type="ChEBI" id="CHEBI:18420"/>
    </cofactor>
</comment>
<evidence type="ECO:0000313" key="21">
    <source>
        <dbReference type="Proteomes" id="UP000219559"/>
    </source>
</evidence>
<comment type="similarity">
    <text evidence="3">Belongs to the helicase family. RecQ subfamily.</text>
</comment>
<dbReference type="InterPro" id="IPR036390">
    <property type="entry name" value="WH_DNA-bd_sf"/>
</dbReference>
<dbReference type="GO" id="GO:0006281">
    <property type="term" value="P:DNA repair"/>
    <property type="evidence" value="ECO:0007669"/>
    <property type="project" value="UniProtKB-KW"/>
</dbReference>
<dbReference type="PROSITE" id="PS51192">
    <property type="entry name" value="HELICASE_ATP_BIND_1"/>
    <property type="match status" value="1"/>
</dbReference>
<dbReference type="InterPro" id="IPR010997">
    <property type="entry name" value="HRDC-like_sf"/>
</dbReference>
<dbReference type="Proteomes" id="UP000219559">
    <property type="component" value="Unassembled WGS sequence"/>
</dbReference>
<dbReference type="GO" id="GO:0005737">
    <property type="term" value="C:cytoplasm"/>
    <property type="evidence" value="ECO:0007669"/>
    <property type="project" value="TreeGrafter"/>
</dbReference>
<keyword evidence="8 20" id="KW-0347">Helicase</keyword>
<dbReference type="FunFam" id="3.40.50.300:FF:000156">
    <property type="entry name" value="ATP-dependent DNA helicase recQ"/>
    <property type="match status" value="1"/>
</dbReference>
<keyword evidence="12" id="KW-0233">DNA recombination</keyword>
<evidence type="ECO:0000256" key="16">
    <source>
        <dbReference type="NCBIfam" id="TIGR01389"/>
    </source>
</evidence>
<evidence type="ECO:0000259" key="17">
    <source>
        <dbReference type="PROSITE" id="PS50967"/>
    </source>
</evidence>
<gene>
    <name evidence="20" type="ORF">B7P33_13105</name>
</gene>
<dbReference type="Pfam" id="PF00271">
    <property type="entry name" value="Helicase_C"/>
    <property type="match status" value="1"/>
</dbReference>
<evidence type="ECO:0000313" key="20">
    <source>
        <dbReference type="EMBL" id="PCE63165.1"/>
    </source>
</evidence>
<name>A0A2A4G5Z1_9FLAO</name>
<dbReference type="PANTHER" id="PTHR13710">
    <property type="entry name" value="DNA HELICASE RECQ FAMILY MEMBER"/>
    <property type="match status" value="1"/>
</dbReference>
<dbReference type="SMART" id="SM00956">
    <property type="entry name" value="RQC"/>
    <property type="match status" value="1"/>
</dbReference>
<evidence type="ECO:0000256" key="4">
    <source>
        <dbReference type="ARBA" id="ARBA00022723"/>
    </source>
</evidence>
<evidence type="ECO:0000256" key="8">
    <source>
        <dbReference type="ARBA" id="ARBA00022806"/>
    </source>
</evidence>
<dbReference type="GO" id="GO:0016787">
    <property type="term" value="F:hydrolase activity"/>
    <property type="evidence" value="ECO:0007669"/>
    <property type="project" value="UniProtKB-KW"/>
</dbReference>
<dbReference type="NCBIfam" id="TIGR01389">
    <property type="entry name" value="recQ"/>
    <property type="match status" value="1"/>
</dbReference>
<dbReference type="InterPro" id="IPR029491">
    <property type="entry name" value="Helicase_HTH"/>
</dbReference>
<evidence type="ECO:0000256" key="7">
    <source>
        <dbReference type="ARBA" id="ARBA00022801"/>
    </source>
</evidence>
<dbReference type="GO" id="GO:0043138">
    <property type="term" value="F:3'-5' DNA helicase activity"/>
    <property type="evidence" value="ECO:0007669"/>
    <property type="project" value="UniProtKB-EC"/>
</dbReference>
<evidence type="ECO:0000256" key="13">
    <source>
        <dbReference type="ARBA" id="ARBA00023204"/>
    </source>
</evidence>
<dbReference type="SUPFAM" id="SSF46785">
    <property type="entry name" value="Winged helix' DNA-binding domain"/>
    <property type="match status" value="1"/>
</dbReference>
<sequence>MVSTETIYNTLTHHFGYDRFREGQEAIITHFLAGKDGLVIMPTGGGKSMCYQLPALLQKGTTLVVSPLIALMKDQVDALKTHGIAAAFFNSSQTEMEQAQILEAVKAHELKLLYVAPESLAWLESVMQPDYISAIAIDEAHCISAWGHDFRPSYQQLGYLKQRLPQVPILALTATADKATRQDILDQLGIGQAKQFVSSFDRPNLFLEVRPADKRLQQITTFIRKQPDSSGIIYCLSRKTTETLADKLVGQGFDAAAYHAGLEFAERAQVQEDFVHDRTKIVCATIAFGMGIDKSNVRWVIHYNMPKNIEGYYQEIGRAGRDGLPSEALLFHSYADVIQLRKFMEGATNEEVQEAKLDRMKQFSEATSCRRKILLTYFGEAREEDCGHCDVCLDPPNFFDATVLAQKALSVVVRTGEKEAMGTVIDVLRGARNANVLDKGYDKVRSYGVGKDVSWRDWQHYLIMMINQGAMEVAYNEHGALKCTEFSKRILFKGDPIQITRPQEGVERKRLALAKNSVPELDAVGAGLFERLKELRGQLATAEGVPAYVVFSDASLKDMALRKPGNDAAFLEVSGVGQHKLTRFGADFLQLIRDFAEAEGVSLHLGVPKTTKTKKARKSNKRPTHLMSYDLFQAGKSVDEVAENRGFVKGTIVQHIIKAQAEGLPLDRDRLVAKETLDRLREANSELGNPMTLKAYYDYFEQQISYDDIRLGLLVLETE</sequence>
<dbReference type="Gene3D" id="3.40.50.300">
    <property type="entry name" value="P-loop containing nucleotide triphosphate hydrolases"/>
    <property type="match status" value="2"/>
</dbReference>
<dbReference type="CDD" id="cd18794">
    <property type="entry name" value="SF2_C_RecQ"/>
    <property type="match status" value="1"/>
</dbReference>
<dbReference type="GO" id="GO:0043590">
    <property type="term" value="C:bacterial nucleoid"/>
    <property type="evidence" value="ECO:0007669"/>
    <property type="project" value="TreeGrafter"/>
</dbReference>
<feature type="domain" description="HRDC" evidence="17">
    <location>
        <begin position="522"/>
        <end position="602"/>
    </location>
</feature>
<dbReference type="SUPFAM" id="SSF52540">
    <property type="entry name" value="P-loop containing nucleoside triphosphate hydrolases"/>
    <property type="match status" value="1"/>
</dbReference>
<keyword evidence="4" id="KW-0479">Metal-binding</keyword>
<dbReference type="GO" id="GO:0003677">
    <property type="term" value="F:DNA binding"/>
    <property type="evidence" value="ECO:0007669"/>
    <property type="project" value="UniProtKB-KW"/>
</dbReference>
<dbReference type="Pfam" id="PF09382">
    <property type="entry name" value="RQC"/>
    <property type="match status" value="1"/>
</dbReference>
<keyword evidence="21" id="KW-1185">Reference proteome</keyword>
<dbReference type="GO" id="GO:0006260">
    <property type="term" value="P:DNA replication"/>
    <property type="evidence" value="ECO:0007669"/>
    <property type="project" value="InterPro"/>
</dbReference>
<dbReference type="PROSITE" id="PS50967">
    <property type="entry name" value="HRDC"/>
    <property type="match status" value="1"/>
</dbReference>
<keyword evidence="7" id="KW-0378">Hydrolase</keyword>
<feature type="domain" description="Helicase ATP-binding" evidence="18">
    <location>
        <begin position="28"/>
        <end position="194"/>
    </location>
</feature>
<keyword evidence="5" id="KW-0547">Nucleotide-binding</keyword>
<proteinExistence type="inferred from homology"/>
<dbReference type="FunFam" id="3.40.50.300:FF:000296">
    <property type="entry name" value="ATP-dependent DNA helicase RecQ"/>
    <property type="match status" value="1"/>
</dbReference>
<evidence type="ECO:0000256" key="10">
    <source>
        <dbReference type="ARBA" id="ARBA00022840"/>
    </source>
</evidence>
<dbReference type="GO" id="GO:0009378">
    <property type="term" value="F:four-way junction helicase activity"/>
    <property type="evidence" value="ECO:0007669"/>
    <property type="project" value="TreeGrafter"/>
</dbReference>
<evidence type="ECO:0000256" key="6">
    <source>
        <dbReference type="ARBA" id="ARBA00022763"/>
    </source>
</evidence>
<dbReference type="PROSITE" id="PS51194">
    <property type="entry name" value="HELICASE_CTER"/>
    <property type="match status" value="1"/>
</dbReference>
<reference evidence="20 21" key="1">
    <citation type="submission" date="2017-04" db="EMBL/GenBank/DDBJ databases">
        <title>A new member of the family Flavobacteriaceae isolated from ascidians.</title>
        <authorList>
            <person name="Chen L."/>
        </authorList>
    </citation>
    <scope>NUCLEOTIDE SEQUENCE [LARGE SCALE GENOMIC DNA]</scope>
    <source>
        <strain evidence="20 21">HQA918</strain>
    </source>
</reference>
<dbReference type="PANTHER" id="PTHR13710:SF105">
    <property type="entry name" value="ATP-DEPENDENT DNA HELICASE Q1"/>
    <property type="match status" value="1"/>
</dbReference>
<dbReference type="SUPFAM" id="SSF47819">
    <property type="entry name" value="HRDC-like"/>
    <property type="match status" value="1"/>
</dbReference>
<keyword evidence="6" id="KW-0227">DNA damage</keyword>
<dbReference type="InterPro" id="IPR014001">
    <property type="entry name" value="Helicase_ATP-bd"/>
</dbReference>
<protein>
    <recommendedName>
        <fullName evidence="16">DNA helicase RecQ</fullName>
        <ecNumber evidence="16">5.6.2.4</ecNumber>
    </recommendedName>
</protein>